<accession>A0A7Y0FVY6</accession>
<proteinExistence type="predicted"/>
<feature type="signal peptide" evidence="1">
    <location>
        <begin position="1"/>
        <end position="22"/>
    </location>
</feature>
<keyword evidence="1" id="KW-0732">Signal</keyword>
<keyword evidence="3" id="KW-1185">Reference proteome</keyword>
<evidence type="ECO:0000313" key="3">
    <source>
        <dbReference type="Proteomes" id="UP000541470"/>
    </source>
</evidence>
<dbReference type="EMBL" id="JABBGK010000002">
    <property type="protein sequence ID" value="NML74938.1"/>
    <property type="molecule type" value="Genomic_DNA"/>
</dbReference>
<comment type="caution">
    <text evidence="2">The sequence shown here is derived from an EMBL/GenBank/DDBJ whole genome shotgun (WGS) entry which is preliminary data.</text>
</comment>
<sequence>MSKKIHCLSLLALIATASSASAQSAAEEVWALKTPEGTCHMSFQEDPVAEGVWATLRHDDETCPKALQAVTGWSMNNGDGSLILYSTLSGLEMVGRADKEEDGLYVGMIGDSELTVTAVP</sequence>
<reference evidence="2 3" key="1">
    <citation type="submission" date="2020-04" db="EMBL/GenBank/DDBJ databases">
        <title>Rhizobium sp. S-51 isolated from soil.</title>
        <authorList>
            <person name="Dahal R.H."/>
        </authorList>
    </citation>
    <scope>NUCLEOTIDE SEQUENCE [LARGE SCALE GENOMIC DNA]</scope>
    <source>
        <strain evidence="2 3">S-51</strain>
    </source>
</reference>
<feature type="chain" id="PRO_5031274034" description="Alkaline proteinase inhibitor/ Outer membrane lipoprotein Omp19 domain-containing protein" evidence="1">
    <location>
        <begin position="23"/>
        <end position="120"/>
    </location>
</feature>
<protein>
    <recommendedName>
        <fullName evidence="4">Alkaline proteinase inhibitor/ Outer membrane lipoprotein Omp19 domain-containing protein</fullName>
    </recommendedName>
</protein>
<dbReference type="AlphaFoldDB" id="A0A7Y0FVY6"/>
<dbReference type="RefSeq" id="WP_169590899.1">
    <property type="nucleotide sequence ID" value="NZ_JABBGK010000002.1"/>
</dbReference>
<evidence type="ECO:0000256" key="1">
    <source>
        <dbReference type="SAM" id="SignalP"/>
    </source>
</evidence>
<evidence type="ECO:0000313" key="2">
    <source>
        <dbReference type="EMBL" id="NML74938.1"/>
    </source>
</evidence>
<gene>
    <name evidence="2" type="ORF">HHL25_12460</name>
</gene>
<evidence type="ECO:0008006" key="4">
    <source>
        <dbReference type="Google" id="ProtNLM"/>
    </source>
</evidence>
<organism evidence="2 3">
    <name type="scientific">Rhizobium terricola</name>
    <dbReference type="NCBI Taxonomy" id="2728849"/>
    <lineage>
        <taxon>Bacteria</taxon>
        <taxon>Pseudomonadati</taxon>
        <taxon>Pseudomonadota</taxon>
        <taxon>Alphaproteobacteria</taxon>
        <taxon>Hyphomicrobiales</taxon>
        <taxon>Rhizobiaceae</taxon>
        <taxon>Rhizobium/Agrobacterium group</taxon>
        <taxon>Rhizobium</taxon>
    </lineage>
</organism>
<dbReference type="Proteomes" id="UP000541470">
    <property type="component" value="Unassembled WGS sequence"/>
</dbReference>
<name>A0A7Y0FVY6_9HYPH</name>